<accession>A0AA42W1E0</accession>
<evidence type="ECO:0000313" key="2">
    <source>
        <dbReference type="Proteomes" id="UP001161294"/>
    </source>
</evidence>
<dbReference type="AlphaFoldDB" id="A0AA42W1E0"/>
<protein>
    <submittedName>
        <fullName evidence="1">Uncharacterized protein</fullName>
    </submittedName>
</protein>
<sequence>MHQHPPGRLTLPRVLLTDRAFVYTNSAATDVRSTMQRARHLQEQEALQQRLAAAKAQPALPGVPEAPPRRLRAGLAQGQHLALPQI</sequence>
<evidence type="ECO:0000313" key="1">
    <source>
        <dbReference type="EMBL" id="MDH2004890.1"/>
    </source>
</evidence>
<proteinExistence type="predicted"/>
<organism evidence="1 2">
    <name type="scientific">Comamonas aquatica</name>
    <dbReference type="NCBI Taxonomy" id="225991"/>
    <lineage>
        <taxon>Bacteria</taxon>
        <taxon>Pseudomonadati</taxon>
        <taxon>Pseudomonadota</taxon>
        <taxon>Betaproteobacteria</taxon>
        <taxon>Burkholderiales</taxon>
        <taxon>Comamonadaceae</taxon>
        <taxon>Comamonas</taxon>
    </lineage>
</organism>
<comment type="caution">
    <text evidence="1">The sequence shown here is derived from an EMBL/GenBank/DDBJ whole genome shotgun (WGS) entry which is preliminary data.</text>
</comment>
<name>A0AA42W1E0_9BURK</name>
<dbReference type="Proteomes" id="UP001161294">
    <property type="component" value="Unassembled WGS sequence"/>
</dbReference>
<dbReference type="EMBL" id="JAOCJW010000006">
    <property type="protein sequence ID" value="MDH2004890.1"/>
    <property type="molecule type" value="Genomic_DNA"/>
</dbReference>
<reference evidence="1" key="1">
    <citation type="submission" date="2022-09" db="EMBL/GenBank/DDBJ databases">
        <title>Intensive care unit water sources are persistently colonized with multi-drug resistant bacteria and are the site of extensive horizontal gene transfer of antibiotic resistance genes.</title>
        <authorList>
            <person name="Diorio-Toth L."/>
        </authorList>
    </citation>
    <scope>NUCLEOTIDE SEQUENCE</scope>
    <source>
        <strain evidence="1">GD03686</strain>
    </source>
</reference>
<gene>
    <name evidence="1" type="ORF">N5J23_04890</name>
</gene>
<dbReference type="RefSeq" id="WP_279821526.1">
    <property type="nucleotide sequence ID" value="NZ_JAOCFP010000002.1"/>
</dbReference>